<accession>A0A2Z7BDE8</accession>
<dbReference type="AlphaFoldDB" id="A0A2Z7BDE8"/>
<evidence type="ECO:0000313" key="3">
    <source>
        <dbReference type="EMBL" id="KZV32504.1"/>
    </source>
</evidence>
<feature type="region of interest" description="Disordered" evidence="2">
    <location>
        <begin position="255"/>
        <end position="298"/>
    </location>
</feature>
<feature type="compositionally biased region" description="Basic and acidic residues" evidence="2">
    <location>
        <begin position="952"/>
        <end position="972"/>
    </location>
</feature>
<feature type="region of interest" description="Disordered" evidence="2">
    <location>
        <begin position="904"/>
        <end position="979"/>
    </location>
</feature>
<keyword evidence="4" id="KW-1185">Reference proteome</keyword>
<dbReference type="EMBL" id="KV006525">
    <property type="protein sequence ID" value="KZV32504.1"/>
    <property type="molecule type" value="Genomic_DNA"/>
</dbReference>
<sequence>MIGKYWLLRKARKAGHTLTQTHPAAVHLQATVNRRKFIVSWLTRWMMTRSLHKLNESQKLANDKSGLGFNSSEFSEGETSTQSQPAYDKFKTRNFFKDDVIYDCCESIRYDVQKSSQSIHEGKGKDGIGYQRPESSKPSWLKNRLDKDKAKAGSKSYVPNQPRRNFRKAKYGWKKTWSRIDPVGQHVKSKLHRSHNFAQTFVDPHTGKTLLVKKPVSKKRPATSETEVDPIAKKKLTTKGKPAAMALEAVPLQTIEPTADVPAEQPPVPTRKSRKRRLETSTDVPASEEQPTADPDDIIEQILTSLDTDATTKGDDQPTAQAKESIPWFDLPFELARQDAQGFLSSDTDEEFIADQPTVPLFPDEGDRPQVSGNSKPVTEELMSLDDLLIQISEDTMLPSFTAAEITKIRLGESTNIQEVQDRDVYYASLPRISIHDKGKDVDFLVQLRDRVLEDVVQFFHSFSLNKLTDFDGLKALRAKESLMLSWAETDSLEMAVRRRAYILAKYKEMLLRKFLESHRKYLVPGQPWTATTSQIIDLLSVAHSKSLEVVVLYLPSSSLRQNQKFWVRPMVQIDGLWTPIQGPEFLKSSCKLSLFVNKRQVPESVVKEDFVPHGCLIEPFQYWVAAPSLIKTWGWARVCTEVIRNGMFGFLRPVREDICRDIVVSNLGVERIPAGFRRIFRQGMDSNSFVNSFVQLDSMDIQSIQEFESAYSDGSTIYRSPSPILQKDDSFDQENLYFVESPESPPRPLLSQDSTSSSSDSQMNFDDTETAAPAPTISQPGFSIVSPDITEAIHQLRTWFGTLRKDSNDQRNLLSLEIKSSQRQIKTQIAAATIDQIDMQREVKELNAKVDAMATNLEVLRRNAEATKEDISHQLLEFQAKIAADILSLSIQIGELVDHIRGGDAKKGEIGSSRRRPPPVRVERRPLPTPDNQGESSSGHGRVLIVEEAAEMVREADRQADRREREREREKRLSRRGH</sequence>
<feature type="region of interest" description="Disordered" evidence="2">
    <location>
        <begin position="115"/>
        <end position="162"/>
    </location>
</feature>
<name>A0A2Z7BDE8_9LAMI</name>
<proteinExistence type="predicted"/>
<feature type="region of interest" description="Disordered" evidence="2">
    <location>
        <begin position="740"/>
        <end position="782"/>
    </location>
</feature>
<keyword evidence="1" id="KW-0175">Coiled coil</keyword>
<feature type="coiled-coil region" evidence="1">
    <location>
        <begin position="844"/>
        <end position="871"/>
    </location>
</feature>
<evidence type="ECO:0000313" key="4">
    <source>
        <dbReference type="Proteomes" id="UP000250235"/>
    </source>
</evidence>
<dbReference type="Proteomes" id="UP000250235">
    <property type="component" value="Unassembled WGS sequence"/>
</dbReference>
<evidence type="ECO:0000256" key="2">
    <source>
        <dbReference type="SAM" id="MobiDB-lite"/>
    </source>
</evidence>
<organism evidence="3 4">
    <name type="scientific">Dorcoceras hygrometricum</name>
    <dbReference type="NCBI Taxonomy" id="472368"/>
    <lineage>
        <taxon>Eukaryota</taxon>
        <taxon>Viridiplantae</taxon>
        <taxon>Streptophyta</taxon>
        <taxon>Embryophyta</taxon>
        <taxon>Tracheophyta</taxon>
        <taxon>Spermatophyta</taxon>
        <taxon>Magnoliopsida</taxon>
        <taxon>eudicotyledons</taxon>
        <taxon>Gunneridae</taxon>
        <taxon>Pentapetalae</taxon>
        <taxon>asterids</taxon>
        <taxon>lamiids</taxon>
        <taxon>Lamiales</taxon>
        <taxon>Gesneriaceae</taxon>
        <taxon>Didymocarpoideae</taxon>
        <taxon>Trichosporeae</taxon>
        <taxon>Loxocarpinae</taxon>
        <taxon>Dorcoceras</taxon>
    </lineage>
</organism>
<feature type="compositionally biased region" description="Low complexity" evidence="2">
    <location>
        <begin position="750"/>
        <end position="763"/>
    </location>
</feature>
<reference evidence="3 4" key="1">
    <citation type="journal article" date="2015" name="Proc. Natl. Acad. Sci. U.S.A.">
        <title>The resurrection genome of Boea hygrometrica: A blueprint for survival of dehydration.</title>
        <authorList>
            <person name="Xiao L."/>
            <person name="Yang G."/>
            <person name="Zhang L."/>
            <person name="Yang X."/>
            <person name="Zhao S."/>
            <person name="Ji Z."/>
            <person name="Zhou Q."/>
            <person name="Hu M."/>
            <person name="Wang Y."/>
            <person name="Chen M."/>
            <person name="Xu Y."/>
            <person name="Jin H."/>
            <person name="Xiao X."/>
            <person name="Hu G."/>
            <person name="Bao F."/>
            <person name="Hu Y."/>
            <person name="Wan P."/>
            <person name="Li L."/>
            <person name="Deng X."/>
            <person name="Kuang T."/>
            <person name="Xiang C."/>
            <person name="Zhu J.K."/>
            <person name="Oliver M.J."/>
            <person name="He Y."/>
        </authorList>
    </citation>
    <scope>NUCLEOTIDE SEQUENCE [LARGE SCALE GENOMIC DNA]</scope>
    <source>
        <strain evidence="4">cv. XS01</strain>
    </source>
</reference>
<gene>
    <name evidence="3" type="ORF">F511_03712</name>
</gene>
<protein>
    <submittedName>
        <fullName evidence="3">Ovate family protein 8</fullName>
    </submittedName>
</protein>
<evidence type="ECO:0000256" key="1">
    <source>
        <dbReference type="SAM" id="Coils"/>
    </source>
</evidence>
<dbReference type="OrthoDB" id="1166568at2759"/>